<keyword evidence="3" id="KW-1185">Reference proteome</keyword>
<gene>
    <name evidence="2" type="ORF">AYI68_g7016</name>
</gene>
<evidence type="ECO:0000313" key="3">
    <source>
        <dbReference type="Proteomes" id="UP000187455"/>
    </source>
</evidence>
<dbReference type="AlphaFoldDB" id="A0A1R0GPV6"/>
<feature type="compositionally biased region" description="Acidic residues" evidence="1">
    <location>
        <begin position="1"/>
        <end position="75"/>
    </location>
</feature>
<name>A0A1R0GPV6_9FUNG</name>
<comment type="caution">
    <text evidence="2">The sequence shown here is derived from an EMBL/GenBank/DDBJ whole genome shotgun (WGS) entry which is preliminary data.</text>
</comment>
<sequence>PEETTPEETTPEETTPEETTPEETTPEETTPEETTPEETTPEETTPEETTPEETTPEESTPEETTPEETTPEESSLECSSSSIISPVIVDSSTSTKNYDRNSPFMVPCSGDSFDATFQVTSVSDVFIAITDSNGFTSSAGVVEVQVGLLSGRNSVRRGRYSSKRSTVNTFSKRDSVGTISISYSNSVLSVRLNGRLVISYSLKNYDASQLFIASTSGALSVTGGSVSCNAEDFCNAV</sequence>
<evidence type="ECO:0000313" key="2">
    <source>
        <dbReference type="EMBL" id="OLY78925.1"/>
    </source>
</evidence>
<feature type="compositionally biased region" description="Low complexity" evidence="1">
    <location>
        <begin position="76"/>
        <end position="87"/>
    </location>
</feature>
<proteinExistence type="predicted"/>
<dbReference type="Proteomes" id="UP000187455">
    <property type="component" value="Unassembled WGS sequence"/>
</dbReference>
<accession>A0A1R0GPV6</accession>
<dbReference type="EMBL" id="LSSL01005285">
    <property type="protein sequence ID" value="OLY78925.1"/>
    <property type="molecule type" value="Genomic_DNA"/>
</dbReference>
<feature type="region of interest" description="Disordered" evidence="1">
    <location>
        <begin position="1"/>
        <end position="87"/>
    </location>
</feature>
<evidence type="ECO:0000256" key="1">
    <source>
        <dbReference type="SAM" id="MobiDB-lite"/>
    </source>
</evidence>
<dbReference type="OrthoDB" id="5643308at2759"/>
<reference evidence="2 3" key="1">
    <citation type="journal article" date="2016" name="Mol. Biol. Evol.">
        <title>Genome-Wide Survey of Gut Fungi (Harpellales) Reveals the First Horizontally Transferred Ubiquitin Gene from a Mosquito Host.</title>
        <authorList>
            <person name="Wang Y."/>
            <person name="White M.M."/>
            <person name="Kvist S."/>
            <person name="Moncalvo J.M."/>
        </authorList>
    </citation>
    <scope>NUCLEOTIDE SEQUENCE [LARGE SCALE GENOMIC DNA]</scope>
    <source>
        <strain evidence="2 3">ALG-7-W6</strain>
    </source>
</reference>
<protein>
    <submittedName>
        <fullName evidence="2">Uncharacterized protein</fullName>
    </submittedName>
</protein>
<organism evidence="2 3">
    <name type="scientific">Smittium mucronatum</name>
    <dbReference type="NCBI Taxonomy" id="133383"/>
    <lineage>
        <taxon>Eukaryota</taxon>
        <taxon>Fungi</taxon>
        <taxon>Fungi incertae sedis</taxon>
        <taxon>Zoopagomycota</taxon>
        <taxon>Kickxellomycotina</taxon>
        <taxon>Harpellomycetes</taxon>
        <taxon>Harpellales</taxon>
        <taxon>Legeriomycetaceae</taxon>
        <taxon>Smittium</taxon>
    </lineage>
</organism>
<feature type="non-terminal residue" evidence="2">
    <location>
        <position position="1"/>
    </location>
</feature>